<keyword evidence="2" id="KW-1185">Reference proteome</keyword>
<protein>
    <submittedName>
        <fullName evidence="1">Uncharacterized protein</fullName>
    </submittedName>
</protein>
<dbReference type="CDD" id="cd00882">
    <property type="entry name" value="Ras_like_GTPase"/>
    <property type="match status" value="1"/>
</dbReference>
<evidence type="ECO:0000313" key="2">
    <source>
        <dbReference type="Proteomes" id="UP000683360"/>
    </source>
</evidence>
<dbReference type="EMBL" id="CAJPWZ010002280">
    <property type="protein sequence ID" value="CAG2234967.1"/>
    <property type="molecule type" value="Genomic_DNA"/>
</dbReference>
<dbReference type="GO" id="GO:0016020">
    <property type="term" value="C:membrane"/>
    <property type="evidence" value="ECO:0007669"/>
    <property type="project" value="InterPro"/>
</dbReference>
<dbReference type="Gene3D" id="3.40.50.300">
    <property type="entry name" value="P-loop containing nucleotide triphosphate hydrolases"/>
    <property type="match status" value="1"/>
</dbReference>
<evidence type="ECO:0000313" key="1">
    <source>
        <dbReference type="EMBL" id="CAG2234967.1"/>
    </source>
</evidence>
<dbReference type="Proteomes" id="UP000683360">
    <property type="component" value="Unassembled WGS sequence"/>
</dbReference>
<reference evidence="1" key="1">
    <citation type="submission" date="2021-03" db="EMBL/GenBank/DDBJ databases">
        <authorList>
            <person name="Bekaert M."/>
        </authorList>
    </citation>
    <scope>NUCLEOTIDE SEQUENCE</scope>
</reference>
<proteinExistence type="predicted"/>
<dbReference type="OrthoDB" id="6149413at2759"/>
<accession>A0A8S3TMR5</accession>
<name>A0A8S3TMR5_MYTED</name>
<dbReference type="SUPFAM" id="SSF52540">
    <property type="entry name" value="P-loop containing nucleoside triphosphate hydrolases"/>
    <property type="match status" value="1"/>
</dbReference>
<dbReference type="InterPro" id="IPR027417">
    <property type="entry name" value="P-loop_NTPase"/>
</dbReference>
<dbReference type="Pfam" id="PF05049">
    <property type="entry name" value="IIGP"/>
    <property type="match status" value="1"/>
</dbReference>
<dbReference type="GO" id="GO:0005525">
    <property type="term" value="F:GTP binding"/>
    <property type="evidence" value="ECO:0007669"/>
    <property type="project" value="InterPro"/>
</dbReference>
<organism evidence="1 2">
    <name type="scientific">Mytilus edulis</name>
    <name type="common">Blue mussel</name>
    <dbReference type="NCBI Taxonomy" id="6550"/>
    <lineage>
        <taxon>Eukaryota</taxon>
        <taxon>Metazoa</taxon>
        <taxon>Spiralia</taxon>
        <taxon>Lophotrochozoa</taxon>
        <taxon>Mollusca</taxon>
        <taxon>Bivalvia</taxon>
        <taxon>Autobranchia</taxon>
        <taxon>Pteriomorphia</taxon>
        <taxon>Mytilida</taxon>
        <taxon>Mytiloidea</taxon>
        <taxon>Mytilidae</taxon>
        <taxon>Mytilinae</taxon>
        <taxon>Mytilus</taxon>
    </lineage>
</organism>
<sequence>MLIKSTKELNISDFQMANEMSDDERDNVVQDNTKDKTRDPLWKWKLNLIKDIRESVGTVESGKNILNVAVIGNKGCGKSSFINTLLTSLRKDKWQLYAQVGMNNGNISSITRHLKRENQRERKDYRPLEEHTTNPDDFKNKIFKRTEYLKINRIIVVTTSDPAAPIPTELFKCINEVATDLKGIPIFGVMTKKDQFEDNEEIPQRTLDFLASLGITKESFCG</sequence>
<dbReference type="AlphaFoldDB" id="A0A8S3TMR5"/>
<comment type="caution">
    <text evidence="1">The sequence shown here is derived from an EMBL/GenBank/DDBJ whole genome shotgun (WGS) entry which is preliminary data.</text>
</comment>
<gene>
    <name evidence="1" type="ORF">MEDL_47560</name>
</gene>
<dbReference type="InterPro" id="IPR007743">
    <property type="entry name" value="Immunity-related_GTPase-like"/>
</dbReference>